<dbReference type="Proteomes" id="UP000762676">
    <property type="component" value="Unassembled WGS sequence"/>
</dbReference>
<name>A0AAV4EEG4_9GAST</name>
<sequence length="295" mass="33517">MFVLLPVFAWFLGNAGLAEAVLKSLEIQVDWCPSGWIRSLSTRTCIKLFHNKVTWKKAREHCQLNGGDLVKIKDHETNILVGHQVQQYPEQVFSFGLVQVATEWHWLDEASPLLEEGKLNIPTSEFKVNTTRRTIPFMIVGDEAFPLKTYLLKPYAAKTLDQEKRIYNYRHSRARRTVECAFGILAKKFGIFQSPLRVEPDKAVLLTNAALVLHNFIRRRDGCMVDRTSDVTYEVVEGQGRGMFALEAPTHGGRSSAEAMAILDSVKTFFNDPQGGNVPWQHENVFRIVIANEID</sequence>
<dbReference type="AlphaFoldDB" id="A0AAV4EEG4"/>
<dbReference type="Gene3D" id="3.10.100.10">
    <property type="entry name" value="Mannose-Binding Protein A, subunit A"/>
    <property type="match status" value="1"/>
</dbReference>
<evidence type="ECO:0000256" key="3">
    <source>
        <dbReference type="SAM" id="SignalP"/>
    </source>
</evidence>
<dbReference type="Pfam" id="PF00059">
    <property type="entry name" value="Lectin_C"/>
    <property type="match status" value="1"/>
</dbReference>
<feature type="chain" id="PRO_5043595909" description="C-type lectin domain-containing protein" evidence="3">
    <location>
        <begin position="21"/>
        <end position="295"/>
    </location>
</feature>
<evidence type="ECO:0000259" key="4">
    <source>
        <dbReference type="Pfam" id="PF00059"/>
    </source>
</evidence>
<dbReference type="Pfam" id="PF13359">
    <property type="entry name" value="DDE_Tnp_4"/>
    <property type="match status" value="1"/>
</dbReference>
<feature type="signal peptide" evidence="3">
    <location>
        <begin position="1"/>
        <end position="20"/>
    </location>
</feature>
<dbReference type="InterPro" id="IPR027806">
    <property type="entry name" value="HARBI1_dom"/>
</dbReference>
<dbReference type="InterPro" id="IPR016187">
    <property type="entry name" value="CTDL_fold"/>
</dbReference>
<proteinExistence type="predicted"/>
<protein>
    <recommendedName>
        <fullName evidence="8">C-type lectin domain-containing protein</fullName>
    </recommendedName>
</protein>
<dbReference type="InterPro" id="IPR016186">
    <property type="entry name" value="C-type_lectin-like/link_sf"/>
</dbReference>
<accession>A0AAV4EEG4</accession>
<feature type="domain" description="DDE Tnp4" evidence="5">
    <location>
        <begin position="138"/>
        <end position="215"/>
    </location>
</feature>
<evidence type="ECO:0000313" key="6">
    <source>
        <dbReference type="EMBL" id="GFR59468.1"/>
    </source>
</evidence>
<evidence type="ECO:0000256" key="2">
    <source>
        <dbReference type="ARBA" id="ARBA00022723"/>
    </source>
</evidence>
<keyword evidence="7" id="KW-1185">Reference proteome</keyword>
<dbReference type="GO" id="GO:0046872">
    <property type="term" value="F:metal ion binding"/>
    <property type="evidence" value="ECO:0007669"/>
    <property type="project" value="UniProtKB-KW"/>
</dbReference>
<dbReference type="CDD" id="cd00037">
    <property type="entry name" value="CLECT"/>
    <property type="match status" value="1"/>
</dbReference>
<evidence type="ECO:0008006" key="8">
    <source>
        <dbReference type="Google" id="ProtNLM"/>
    </source>
</evidence>
<gene>
    <name evidence="6" type="ORF">ElyMa_005386300</name>
</gene>
<comment type="cofactor">
    <cofactor evidence="1">
        <name>a divalent metal cation</name>
        <dbReference type="ChEBI" id="CHEBI:60240"/>
    </cofactor>
</comment>
<evidence type="ECO:0000259" key="5">
    <source>
        <dbReference type="Pfam" id="PF13359"/>
    </source>
</evidence>
<keyword evidence="2" id="KW-0479">Metal-binding</keyword>
<keyword evidence="3" id="KW-0732">Signal</keyword>
<dbReference type="SUPFAM" id="SSF56436">
    <property type="entry name" value="C-type lectin-like"/>
    <property type="match status" value="1"/>
</dbReference>
<dbReference type="InterPro" id="IPR001304">
    <property type="entry name" value="C-type_lectin-like"/>
</dbReference>
<comment type="caution">
    <text evidence="6">The sequence shown here is derived from an EMBL/GenBank/DDBJ whole genome shotgun (WGS) entry which is preliminary data.</text>
</comment>
<organism evidence="6 7">
    <name type="scientific">Elysia marginata</name>
    <dbReference type="NCBI Taxonomy" id="1093978"/>
    <lineage>
        <taxon>Eukaryota</taxon>
        <taxon>Metazoa</taxon>
        <taxon>Spiralia</taxon>
        <taxon>Lophotrochozoa</taxon>
        <taxon>Mollusca</taxon>
        <taxon>Gastropoda</taxon>
        <taxon>Heterobranchia</taxon>
        <taxon>Euthyneura</taxon>
        <taxon>Panpulmonata</taxon>
        <taxon>Sacoglossa</taxon>
        <taxon>Placobranchoidea</taxon>
        <taxon>Plakobranchidae</taxon>
        <taxon>Elysia</taxon>
    </lineage>
</organism>
<dbReference type="EMBL" id="BMAT01010715">
    <property type="protein sequence ID" value="GFR59468.1"/>
    <property type="molecule type" value="Genomic_DNA"/>
</dbReference>
<reference evidence="6 7" key="1">
    <citation type="journal article" date="2021" name="Elife">
        <title>Chloroplast acquisition without the gene transfer in kleptoplastic sea slugs, Plakobranchus ocellatus.</title>
        <authorList>
            <person name="Maeda T."/>
            <person name="Takahashi S."/>
            <person name="Yoshida T."/>
            <person name="Shimamura S."/>
            <person name="Takaki Y."/>
            <person name="Nagai Y."/>
            <person name="Toyoda A."/>
            <person name="Suzuki Y."/>
            <person name="Arimoto A."/>
            <person name="Ishii H."/>
            <person name="Satoh N."/>
            <person name="Nishiyama T."/>
            <person name="Hasebe M."/>
            <person name="Maruyama T."/>
            <person name="Minagawa J."/>
            <person name="Obokata J."/>
            <person name="Shigenobu S."/>
        </authorList>
    </citation>
    <scope>NUCLEOTIDE SEQUENCE [LARGE SCALE GENOMIC DNA]</scope>
</reference>
<feature type="domain" description="C-type lectin" evidence="4">
    <location>
        <begin position="52"/>
        <end position="111"/>
    </location>
</feature>
<evidence type="ECO:0000313" key="7">
    <source>
        <dbReference type="Proteomes" id="UP000762676"/>
    </source>
</evidence>
<evidence type="ECO:0000256" key="1">
    <source>
        <dbReference type="ARBA" id="ARBA00001968"/>
    </source>
</evidence>